<organism evidence="9 10">
    <name type="scientific">Stylosanthes scabra</name>
    <dbReference type="NCBI Taxonomy" id="79078"/>
    <lineage>
        <taxon>Eukaryota</taxon>
        <taxon>Viridiplantae</taxon>
        <taxon>Streptophyta</taxon>
        <taxon>Embryophyta</taxon>
        <taxon>Tracheophyta</taxon>
        <taxon>Spermatophyta</taxon>
        <taxon>Magnoliopsida</taxon>
        <taxon>eudicotyledons</taxon>
        <taxon>Gunneridae</taxon>
        <taxon>Pentapetalae</taxon>
        <taxon>rosids</taxon>
        <taxon>fabids</taxon>
        <taxon>Fabales</taxon>
        <taxon>Fabaceae</taxon>
        <taxon>Papilionoideae</taxon>
        <taxon>50 kb inversion clade</taxon>
        <taxon>dalbergioids sensu lato</taxon>
        <taxon>Dalbergieae</taxon>
        <taxon>Pterocarpus clade</taxon>
        <taxon>Stylosanthes</taxon>
    </lineage>
</organism>
<protein>
    <recommendedName>
        <fullName evidence="6">Transcription repressor</fullName>
    </recommendedName>
    <alternativeName>
        <fullName evidence="6">Ovate family protein</fullName>
    </alternativeName>
</protein>
<reference evidence="9 10" key="1">
    <citation type="journal article" date="2023" name="Plants (Basel)">
        <title>Bridging the Gap: Combining Genomics and Transcriptomics Approaches to Understand Stylosanthes scabra, an Orphan Legume from the Brazilian Caatinga.</title>
        <authorList>
            <person name="Ferreira-Neto J.R.C."/>
            <person name="da Silva M.D."/>
            <person name="Binneck E."/>
            <person name="de Melo N.F."/>
            <person name="da Silva R.H."/>
            <person name="de Melo A.L.T.M."/>
            <person name="Pandolfi V."/>
            <person name="Bustamante F.O."/>
            <person name="Brasileiro-Vidal A.C."/>
            <person name="Benko-Iseppon A.M."/>
        </authorList>
    </citation>
    <scope>NUCLEOTIDE SEQUENCE [LARGE SCALE GENOMIC DNA]</scope>
    <source>
        <tissue evidence="9">Leaves</tissue>
    </source>
</reference>
<keyword evidence="3 6" id="KW-0805">Transcription regulation</keyword>
<feature type="region of interest" description="Disordered" evidence="7">
    <location>
        <begin position="45"/>
        <end position="150"/>
    </location>
</feature>
<name>A0ABU6SRR5_9FABA</name>
<evidence type="ECO:0000313" key="9">
    <source>
        <dbReference type="EMBL" id="MED6138428.1"/>
    </source>
</evidence>
<evidence type="ECO:0000256" key="4">
    <source>
        <dbReference type="ARBA" id="ARBA00023163"/>
    </source>
</evidence>
<accession>A0ABU6SRR5</accession>
<evidence type="ECO:0000256" key="6">
    <source>
        <dbReference type="RuleBase" id="RU367028"/>
    </source>
</evidence>
<dbReference type="Proteomes" id="UP001341840">
    <property type="component" value="Unassembled WGS sequence"/>
</dbReference>
<feature type="region of interest" description="Disordered" evidence="7">
    <location>
        <begin position="275"/>
        <end position="298"/>
    </location>
</feature>
<keyword evidence="4 6" id="KW-0804">Transcription</keyword>
<evidence type="ECO:0000259" key="8">
    <source>
        <dbReference type="PROSITE" id="PS51754"/>
    </source>
</evidence>
<dbReference type="InterPro" id="IPR006458">
    <property type="entry name" value="Ovate_C"/>
</dbReference>
<evidence type="ECO:0000313" key="10">
    <source>
        <dbReference type="Proteomes" id="UP001341840"/>
    </source>
</evidence>
<feature type="compositionally biased region" description="Polar residues" evidence="7">
    <location>
        <begin position="114"/>
        <end position="126"/>
    </location>
</feature>
<comment type="caution">
    <text evidence="9">The sequence shown here is derived from an EMBL/GenBank/DDBJ whole genome shotgun (WGS) entry which is preliminary data.</text>
</comment>
<feature type="compositionally biased region" description="Basic and acidic residues" evidence="7">
    <location>
        <begin position="76"/>
        <end position="86"/>
    </location>
</feature>
<evidence type="ECO:0000256" key="1">
    <source>
        <dbReference type="ARBA" id="ARBA00004123"/>
    </source>
</evidence>
<evidence type="ECO:0000256" key="2">
    <source>
        <dbReference type="ARBA" id="ARBA00022491"/>
    </source>
</evidence>
<gene>
    <name evidence="9" type="ORF">PIB30_074122</name>
</gene>
<keyword evidence="10" id="KW-1185">Reference proteome</keyword>
<feature type="compositionally biased region" description="Basic and acidic residues" evidence="7">
    <location>
        <begin position="289"/>
        <end position="298"/>
    </location>
</feature>
<feature type="compositionally biased region" description="Low complexity" evidence="7">
    <location>
        <begin position="183"/>
        <end position="192"/>
    </location>
</feature>
<feature type="region of interest" description="Disordered" evidence="7">
    <location>
        <begin position="170"/>
        <end position="196"/>
    </location>
</feature>
<evidence type="ECO:0000256" key="3">
    <source>
        <dbReference type="ARBA" id="ARBA00023015"/>
    </source>
</evidence>
<comment type="subcellular location">
    <subcellularLocation>
        <location evidence="1 6">Nucleus</location>
    </subcellularLocation>
</comment>
<sequence length="298" mass="34135">MANNKGFKLKFTIPLFQMCRSKDTSAFPGNPVVPAIYRLSPVNPKTHDVSIPPPPPSSPEYRGSKVTSRIMSLRQMCRDDHRDKQVNSRGRRSTSSVPSRRSNVAIDNEEESESLISCTTSFSDESYSLKPERELGSSGSSSRHRRKISSVKKVHRMRFNSARVEELPETEQVKKTKTKTKTKFVSSTASTTRMRRSSVEGKVRESFAVVKRSKDPYEDFKRSMMEMIREMEMRDAEDLQQLLQCFLALNSRSYHDVIVRAFMEIWQEMFVMKPAPSTSTTSTSTNDILQRDQLRLGE</sequence>
<dbReference type="Pfam" id="PF04844">
    <property type="entry name" value="Ovate"/>
    <property type="match status" value="1"/>
</dbReference>
<dbReference type="InterPro" id="IPR038933">
    <property type="entry name" value="Ovate"/>
</dbReference>
<feature type="compositionally biased region" description="Low complexity" evidence="7">
    <location>
        <begin position="93"/>
        <end position="102"/>
    </location>
</feature>
<dbReference type="PANTHER" id="PTHR33057">
    <property type="entry name" value="TRANSCRIPTION REPRESSOR OFP7-RELATED"/>
    <property type="match status" value="1"/>
</dbReference>
<feature type="domain" description="OVATE" evidence="8">
    <location>
        <begin position="209"/>
        <end position="268"/>
    </location>
</feature>
<dbReference type="PROSITE" id="PS51754">
    <property type="entry name" value="OVATE"/>
    <property type="match status" value="1"/>
</dbReference>
<dbReference type="PANTHER" id="PTHR33057:SF90">
    <property type="entry name" value="TRANSCRIPTION REPRESSOR OFP7"/>
    <property type="match status" value="1"/>
</dbReference>
<evidence type="ECO:0000256" key="7">
    <source>
        <dbReference type="SAM" id="MobiDB-lite"/>
    </source>
</evidence>
<evidence type="ECO:0000256" key="5">
    <source>
        <dbReference type="ARBA" id="ARBA00023242"/>
    </source>
</evidence>
<dbReference type="EMBL" id="JASCZI010061329">
    <property type="protein sequence ID" value="MED6138428.1"/>
    <property type="molecule type" value="Genomic_DNA"/>
</dbReference>
<dbReference type="NCBIfam" id="TIGR01568">
    <property type="entry name" value="A_thal_3678"/>
    <property type="match status" value="1"/>
</dbReference>
<comment type="function">
    <text evidence="6">Transcriptional repressor that regulates multiple aspects of plant growth and development.</text>
</comment>
<keyword evidence="5 6" id="KW-0539">Nucleus</keyword>
<keyword evidence="2 6" id="KW-0678">Repressor</keyword>
<proteinExistence type="predicted"/>